<dbReference type="EMBL" id="JACEIK010006781">
    <property type="protein sequence ID" value="MCE3049253.1"/>
    <property type="molecule type" value="Genomic_DNA"/>
</dbReference>
<dbReference type="Proteomes" id="UP000823775">
    <property type="component" value="Unassembled WGS sequence"/>
</dbReference>
<reference evidence="1 2" key="1">
    <citation type="journal article" date="2021" name="BMC Genomics">
        <title>Datura genome reveals duplications of psychoactive alkaloid biosynthetic genes and high mutation rate following tissue culture.</title>
        <authorList>
            <person name="Rajewski A."/>
            <person name="Carter-House D."/>
            <person name="Stajich J."/>
            <person name="Litt A."/>
        </authorList>
    </citation>
    <scope>NUCLEOTIDE SEQUENCE [LARGE SCALE GENOMIC DNA]</scope>
    <source>
        <strain evidence="1">AR-01</strain>
    </source>
</reference>
<gene>
    <name evidence="1" type="ORF">HAX54_044472</name>
</gene>
<feature type="non-terminal residue" evidence="1">
    <location>
        <position position="1"/>
    </location>
</feature>
<protein>
    <submittedName>
        <fullName evidence="1">Uncharacterized protein</fullName>
    </submittedName>
</protein>
<feature type="non-terminal residue" evidence="1">
    <location>
        <position position="100"/>
    </location>
</feature>
<evidence type="ECO:0000313" key="1">
    <source>
        <dbReference type="EMBL" id="MCE3049253.1"/>
    </source>
</evidence>
<accession>A0ABS8WEN8</accession>
<organism evidence="1 2">
    <name type="scientific">Datura stramonium</name>
    <name type="common">Jimsonweed</name>
    <name type="synonym">Common thornapple</name>
    <dbReference type="NCBI Taxonomy" id="4076"/>
    <lineage>
        <taxon>Eukaryota</taxon>
        <taxon>Viridiplantae</taxon>
        <taxon>Streptophyta</taxon>
        <taxon>Embryophyta</taxon>
        <taxon>Tracheophyta</taxon>
        <taxon>Spermatophyta</taxon>
        <taxon>Magnoliopsida</taxon>
        <taxon>eudicotyledons</taxon>
        <taxon>Gunneridae</taxon>
        <taxon>Pentapetalae</taxon>
        <taxon>asterids</taxon>
        <taxon>lamiids</taxon>
        <taxon>Solanales</taxon>
        <taxon>Solanaceae</taxon>
        <taxon>Solanoideae</taxon>
        <taxon>Datureae</taxon>
        <taxon>Datura</taxon>
    </lineage>
</organism>
<comment type="caution">
    <text evidence="1">The sequence shown here is derived from an EMBL/GenBank/DDBJ whole genome shotgun (WGS) entry which is preliminary data.</text>
</comment>
<name>A0ABS8WEN8_DATST</name>
<keyword evidence="2" id="KW-1185">Reference proteome</keyword>
<proteinExistence type="predicted"/>
<evidence type="ECO:0000313" key="2">
    <source>
        <dbReference type="Proteomes" id="UP000823775"/>
    </source>
</evidence>
<sequence length="100" mass="11007">TPMISYINVHAVLDGRRNRAKASPSDSDTSQSSVYGVLRNQLLSYKITDKLCIMEAVYNYGIIKLMNEEAIPIASQAGFALPFSRRQKALESIGALSANR</sequence>